<protein>
    <submittedName>
        <fullName evidence="1">Uncharacterized protein</fullName>
    </submittedName>
</protein>
<dbReference type="STRING" id="1121959.SAMN02746009_01660"/>
<keyword evidence="2" id="KW-1185">Reference proteome</keyword>
<dbReference type="EMBL" id="FRAS01000007">
    <property type="protein sequence ID" value="SHK85265.1"/>
    <property type="molecule type" value="Genomic_DNA"/>
</dbReference>
<evidence type="ECO:0000313" key="2">
    <source>
        <dbReference type="Proteomes" id="UP000183947"/>
    </source>
</evidence>
<reference evidence="2" key="1">
    <citation type="submission" date="2016-11" db="EMBL/GenBank/DDBJ databases">
        <authorList>
            <person name="Varghese N."/>
            <person name="Submissions S."/>
        </authorList>
    </citation>
    <scope>NUCLEOTIDE SEQUENCE [LARGE SCALE GENOMIC DNA]</scope>
    <source>
        <strain evidence="2">DSM 18569</strain>
    </source>
</reference>
<sequence length="126" mass="14064">MSRFLALFLAALVLLQTFSREVLVLDYQMHKESITRLFCVNKAKPELRCNGKCHLAKQLRKATDSESKAPAAGFAKVKYDVVVPCRFTVTAPLYARALPLHFAPAASVFYAFAPPLGIFHPPSRRV</sequence>
<organism evidence="1 2">
    <name type="scientific">Hymenobacter psychrotolerans DSM 18569</name>
    <dbReference type="NCBI Taxonomy" id="1121959"/>
    <lineage>
        <taxon>Bacteria</taxon>
        <taxon>Pseudomonadati</taxon>
        <taxon>Bacteroidota</taxon>
        <taxon>Cytophagia</taxon>
        <taxon>Cytophagales</taxon>
        <taxon>Hymenobacteraceae</taxon>
        <taxon>Hymenobacter</taxon>
    </lineage>
</organism>
<gene>
    <name evidence="1" type="ORF">SAMN02746009_01660</name>
</gene>
<dbReference type="AlphaFoldDB" id="A0A1M6VV80"/>
<name>A0A1M6VV80_9BACT</name>
<evidence type="ECO:0000313" key="1">
    <source>
        <dbReference type="EMBL" id="SHK85265.1"/>
    </source>
</evidence>
<accession>A0A1M6VV80</accession>
<dbReference type="Proteomes" id="UP000183947">
    <property type="component" value="Unassembled WGS sequence"/>
</dbReference>
<proteinExistence type="predicted"/>